<reference evidence="2 3" key="1">
    <citation type="submission" date="2021-12" db="EMBL/GenBank/DDBJ databases">
        <title>High titer production of polyol ester of fatty acids by Rhodotorula paludigena BS15 towards product separation-free biomass refinery.</title>
        <authorList>
            <person name="Mano J."/>
            <person name="Ono H."/>
            <person name="Tanaka T."/>
            <person name="Naito K."/>
            <person name="Sushida H."/>
            <person name="Ike M."/>
            <person name="Tokuyasu K."/>
            <person name="Kitaoka M."/>
        </authorList>
    </citation>
    <scope>NUCLEOTIDE SEQUENCE [LARGE SCALE GENOMIC DNA]</scope>
    <source>
        <strain evidence="2 3">BS15</strain>
    </source>
</reference>
<feature type="compositionally biased region" description="Polar residues" evidence="1">
    <location>
        <begin position="48"/>
        <end position="61"/>
    </location>
</feature>
<feature type="compositionally biased region" description="Low complexity" evidence="1">
    <location>
        <begin position="196"/>
        <end position="212"/>
    </location>
</feature>
<feature type="region of interest" description="Disordered" evidence="1">
    <location>
        <begin position="380"/>
        <end position="403"/>
    </location>
</feature>
<dbReference type="Proteomes" id="UP001342314">
    <property type="component" value="Unassembled WGS sequence"/>
</dbReference>
<feature type="region of interest" description="Disordered" evidence="1">
    <location>
        <begin position="193"/>
        <end position="212"/>
    </location>
</feature>
<feature type="region of interest" description="Disordered" evidence="1">
    <location>
        <begin position="644"/>
        <end position="752"/>
    </location>
</feature>
<dbReference type="EMBL" id="BQKY01000001">
    <property type="protein sequence ID" value="GJN87656.1"/>
    <property type="molecule type" value="Genomic_DNA"/>
</dbReference>
<name>A0AAV5GDI0_9BASI</name>
<sequence length="752" mass="79597">MAPPNGAHPNAGTSPLFVPNNRRPPARPGSASVTGAAREYQPVREQPKQPTAPAQSASPVHSPNPLFSRASHPSYPAAAIRDNSSEPLRPKVDAAVKTFFGLTEELREQALARTAFSFDHLDQDVASELSAKFAESFKQKAVEQQRVIEAGYARITTTLQEVLEGYASRAIGSPLQDLTTKVESLTRELASVKSGAPLSTPLSASPSTDTTLGQRLATLEGDFKRLERELGEARQSHASAQAASESSRKSLEARIAALEKQATQTIDPRRRASSALSTGSASNSAAPASPTLAAAAPPSIAPTTATRDELDALRGDVAKLASRIDADSTVLGKRPAADSLAGAQAKAQKTDERLESLEAKAAQAGKKIDAIEERVGALEGETAKSGCAAAPQSKKGDDDDMDLGTQSETSGMDLLEKRVEAIRSQWEQELSPVKQSLGQVSEKLAAVDGKVDSALQKSASLEDKSIATNAKLVALDSKMSDSTRAVSSVTSNLNTLSADFLALKQRSSSPATASPVQLEALRREIEDVKTRPSLSPSHVPLLDELATFVSNGDAALNPIALGTRLSLRLRGWDAGQASLEERVRKLREDIEEHSTKTGERFSALGDLALFLEEFVRARRILPQVAEMTAVMKSWEARKILPDEAWELPDDDESEKAGGEPDLRAGGGSSTSAVGGSGGETSMNNDAALSVAGTNGFNAPQQVQTPQQQQLAGSNGSQQQQQQQQHLHVQKSPSTAQQALATRIDPSTYGIGS</sequence>
<feature type="compositionally biased region" description="Gly residues" evidence="1">
    <location>
        <begin position="664"/>
        <end position="678"/>
    </location>
</feature>
<gene>
    <name evidence="2" type="ORF">Rhopal_000611-T1</name>
</gene>
<feature type="region of interest" description="Disordered" evidence="1">
    <location>
        <begin position="230"/>
        <end position="303"/>
    </location>
</feature>
<feature type="compositionally biased region" description="Low complexity" evidence="1">
    <location>
        <begin position="236"/>
        <end position="245"/>
    </location>
</feature>
<proteinExistence type="predicted"/>
<feature type="compositionally biased region" description="Polar residues" evidence="1">
    <location>
        <begin position="730"/>
        <end position="739"/>
    </location>
</feature>
<protein>
    <submittedName>
        <fullName evidence="2">Uncharacterized protein</fullName>
    </submittedName>
</protein>
<keyword evidence="3" id="KW-1185">Reference proteome</keyword>
<evidence type="ECO:0000313" key="2">
    <source>
        <dbReference type="EMBL" id="GJN87656.1"/>
    </source>
</evidence>
<feature type="compositionally biased region" description="Acidic residues" evidence="1">
    <location>
        <begin position="644"/>
        <end position="653"/>
    </location>
</feature>
<evidence type="ECO:0000313" key="3">
    <source>
        <dbReference type="Proteomes" id="UP001342314"/>
    </source>
</evidence>
<feature type="compositionally biased region" description="Low complexity" evidence="1">
    <location>
        <begin position="699"/>
        <end position="726"/>
    </location>
</feature>
<feature type="region of interest" description="Disordered" evidence="1">
    <location>
        <begin position="1"/>
        <end position="87"/>
    </location>
</feature>
<feature type="compositionally biased region" description="Polar residues" evidence="1">
    <location>
        <begin position="682"/>
        <end position="698"/>
    </location>
</feature>
<organism evidence="2 3">
    <name type="scientific">Rhodotorula paludigena</name>
    <dbReference type="NCBI Taxonomy" id="86838"/>
    <lineage>
        <taxon>Eukaryota</taxon>
        <taxon>Fungi</taxon>
        <taxon>Dikarya</taxon>
        <taxon>Basidiomycota</taxon>
        <taxon>Pucciniomycotina</taxon>
        <taxon>Microbotryomycetes</taxon>
        <taxon>Sporidiobolales</taxon>
        <taxon>Sporidiobolaceae</taxon>
        <taxon>Rhodotorula</taxon>
    </lineage>
</organism>
<dbReference type="AlphaFoldDB" id="A0AAV5GDI0"/>
<comment type="caution">
    <text evidence="2">The sequence shown here is derived from an EMBL/GenBank/DDBJ whole genome shotgun (WGS) entry which is preliminary data.</text>
</comment>
<evidence type="ECO:0000256" key="1">
    <source>
        <dbReference type="SAM" id="MobiDB-lite"/>
    </source>
</evidence>
<accession>A0AAV5GDI0</accession>
<feature type="compositionally biased region" description="Low complexity" evidence="1">
    <location>
        <begin position="273"/>
        <end position="303"/>
    </location>
</feature>